<dbReference type="PROSITE" id="PS52001">
    <property type="entry name" value="AD"/>
    <property type="match status" value="1"/>
</dbReference>
<dbReference type="EMBL" id="OU892283">
    <property type="protein sequence ID" value="CAG9771351.1"/>
    <property type="molecule type" value="Genomic_DNA"/>
</dbReference>
<dbReference type="SUPFAM" id="SSF50182">
    <property type="entry name" value="Sm-like ribonucleoproteins"/>
    <property type="match status" value="1"/>
</dbReference>
<dbReference type="AlphaFoldDB" id="A0A9N9QR59"/>
<dbReference type="InterPro" id="IPR046856">
    <property type="entry name" value="Gemin6_C"/>
</dbReference>
<dbReference type="InterPro" id="IPR046857">
    <property type="entry name" value="Gemin6_Sm-like_dom"/>
</dbReference>
<gene>
    <name evidence="2" type="ORF">CEUTPL_LOCUS11788</name>
</gene>
<dbReference type="Gene3D" id="2.30.30.100">
    <property type="match status" value="1"/>
</dbReference>
<dbReference type="GO" id="GO:0005634">
    <property type="term" value="C:nucleus"/>
    <property type="evidence" value="ECO:0007669"/>
    <property type="project" value="InterPro"/>
</dbReference>
<dbReference type="Pfam" id="PF06372">
    <property type="entry name" value="Gemin6"/>
    <property type="match status" value="1"/>
</dbReference>
<dbReference type="GO" id="GO:0000387">
    <property type="term" value="P:spliceosomal snRNP assembly"/>
    <property type="evidence" value="ECO:0007669"/>
    <property type="project" value="TreeGrafter"/>
</dbReference>
<dbReference type="InterPro" id="IPR009422">
    <property type="entry name" value="Gemin6"/>
</dbReference>
<sequence>MDLFEDNIFKNDPLYMKNLIGKSVKITTTEETSFEGIVYVIDPIYKTIVLHTKETGPNKHNTVFILHHAIKSLEILSEEVKNGYLEEKMDTHSSSDMVQEKLRLKKWLQNMRINVDEIGDYLKIDDHLIIMPPYGLDNCICNNTIVLEKIRNIIGLMPKEFN</sequence>
<protein>
    <recommendedName>
        <fullName evidence="1">AD domain-containing protein</fullName>
    </recommendedName>
</protein>
<evidence type="ECO:0000313" key="3">
    <source>
        <dbReference type="Proteomes" id="UP001152799"/>
    </source>
</evidence>
<accession>A0A9N9QR59</accession>
<feature type="domain" description="AD" evidence="1">
    <location>
        <begin position="68"/>
        <end position="162"/>
    </location>
</feature>
<name>A0A9N9QR59_9CUCU</name>
<reference evidence="2" key="1">
    <citation type="submission" date="2022-01" db="EMBL/GenBank/DDBJ databases">
        <authorList>
            <person name="King R."/>
        </authorList>
    </citation>
    <scope>NUCLEOTIDE SEQUENCE</scope>
</reference>
<dbReference type="PANTHER" id="PTHR14710:SF2">
    <property type="entry name" value="GEM-ASSOCIATED PROTEIN 6"/>
    <property type="match status" value="1"/>
</dbReference>
<proteinExistence type="predicted"/>
<dbReference type="GO" id="GO:0032797">
    <property type="term" value="C:SMN complex"/>
    <property type="evidence" value="ECO:0007669"/>
    <property type="project" value="TreeGrafter"/>
</dbReference>
<dbReference type="InterPro" id="IPR010920">
    <property type="entry name" value="LSM_dom_sf"/>
</dbReference>
<dbReference type="PANTHER" id="PTHR14710">
    <property type="entry name" value="GEM-ASSOCIATED PROTEIN 6"/>
    <property type="match status" value="1"/>
</dbReference>
<evidence type="ECO:0000259" key="1">
    <source>
        <dbReference type="PROSITE" id="PS52001"/>
    </source>
</evidence>
<dbReference type="OrthoDB" id="77463at2759"/>
<dbReference type="GO" id="GO:0000245">
    <property type="term" value="P:spliceosomal complex assembly"/>
    <property type="evidence" value="ECO:0007669"/>
    <property type="project" value="InterPro"/>
</dbReference>
<evidence type="ECO:0000313" key="2">
    <source>
        <dbReference type="EMBL" id="CAG9771351.1"/>
    </source>
</evidence>
<keyword evidence="3" id="KW-1185">Reference proteome</keyword>
<organism evidence="2 3">
    <name type="scientific">Ceutorhynchus assimilis</name>
    <name type="common">cabbage seed weevil</name>
    <dbReference type="NCBI Taxonomy" id="467358"/>
    <lineage>
        <taxon>Eukaryota</taxon>
        <taxon>Metazoa</taxon>
        <taxon>Ecdysozoa</taxon>
        <taxon>Arthropoda</taxon>
        <taxon>Hexapoda</taxon>
        <taxon>Insecta</taxon>
        <taxon>Pterygota</taxon>
        <taxon>Neoptera</taxon>
        <taxon>Endopterygota</taxon>
        <taxon>Coleoptera</taxon>
        <taxon>Polyphaga</taxon>
        <taxon>Cucujiformia</taxon>
        <taxon>Curculionidae</taxon>
        <taxon>Ceutorhynchinae</taxon>
        <taxon>Ceutorhynchus</taxon>
    </lineage>
</organism>
<dbReference type="InterPro" id="IPR047574">
    <property type="entry name" value="AD"/>
</dbReference>
<dbReference type="Proteomes" id="UP001152799">
    <property type="component" value="Chromosome 7"/>
</dbReference>
<dbReference type="Pfam" id="PF20417">
    <property type="entry name" value="Gemin6_C"/>
    <property type="match status" value="1"/>
</dbReference>